<dbReference type="InterPro" id="IPR052515">
    <property type="entry name" value="Gfo/Idh/MocA_Oxidoreductase"/>
</dbReference>
<reference evidence="4 5" key="1">
    <citation type="submission" date="2017-10" db="EMBL/GenBank/DDBJ databases">
        <title>The draft genome sequence of Lewinella nigricans NBRC 102662.</title>
        <authorList>
            <person name="Wang K."/>
        </authorList>
    </citation>
    <scope>NUCLEOTIDE SEQUENCE [LARGE SCALE GENOMIC DNA]</scope>
    <source>
        <strain evidence="4 5">NBRC 102662</strain>
    </source>
</reference>
<feature type="domain" description="Gfo/Idh/MocA-like oxidoreductase N-terminal" evidence="2">
    <location>
        <begin position="6"/>
        <end position="120"/>
    </location>
</feature>
<dbReference type="EMBL" id="PDUD01000020">
    <property type="protein sequence ID" value="PHN05713.1"/>
    <property type="molecule type" value="Genomic_DNA"/>
</dbReference>
<comment type="caution">
    <text evidence="4">The sequence shown here is derived from an EMBL/GenBank/DDBJ whole genome shotgun (WGS) entry which is preliminary data.</text>
</comment>
<feature type="region of interest" description="Disordered" evidence="1">
    <location>
        <begin position="267"/>
        <end position="289"/>
    </location>
</feature>
<dbReference type="AlphaFoldDB" id="A0A2D0ND61"/>
<dbReference type="PANTHER" id="PTHR43249:SF1">
    <property type="entry name" value="D-GLUCOSIDE 3-DEHYDROGENASE"/>
    <property type="match status" value="1"/>
</dbReference>
<dbReference type="Proteomes" id="UP000223913">
    <property type="component" value="Unassembled WGS sequence"/>
</dbReference>
<evidence type="ECO:0000256" key="1">
    <source>
        <dbReference type="SAM" id="MobiDB-lite"/>
    </source>
</evidence>
<feature type="domain" description="GFO/IDH/MocA-like oxidoreductase" evidence="3">
    <location>
        <begin position="131"/>
        <end position="254"/>
    </location>
</feature>
<dbReference type="GO" id="GO:0000166">
    <property type="term" value="F:nucleotide binding"/>
    <property type="evidence" value="ECO:0007669"/>
    <property type="project" value="InterPro"/>
</dbReference>
<accession>A0A2D0ND61</accession>
<dbReference type="SUPFAM" id="SSF55347">
    <property type="entry name" value="Glyceraldehyde-3-phosphate dehydrogenase-like, C-terminal domain"/>
    <property type="match status" value="1"/>
</dbReference>
<dbReference type="InterPro" id="IPR036291">
    <property type="entry name" value="NAD(P)-bd_dom_sf"/>
</dbReference>
<proteinExistence type="predicted"/>
<gene>
    <name evidence="4" type="ORF">CRP01_14650</name>
</gene>
<dbReference type="SUPFAM" id="SSF51735">
    <property type="entry name" value="NAD(P)-binding Rossmann-fold domains"/>
    <property type="match status" value="1"/>
</dbReference>
<dbReference type="InterPro" id="IPR055170">
    <property type="entry name" value="GFO_IDH_MocA-like_dom"/>
</dbReference>
<keyword evidence="5" id="KW-1185">Reference proteome</keyword>
<evidence type="ECO:0000313" key="5">
    <source>
        <dbReference type="Proteomes" id="UP000223913"/>
    </source>
</evidence>
<organism evidence="4 5">
    <name type="scientific">Flavilitoribacter nigricans (strain ATCC 23147 / DSM 23189 / NBRC 102662 / NCIMB 1420 / SS-2)</name>
    <name type="common">Lewinella nigricans</name>
    <dbReference type="NCBI Taxonomy" id="1122177"/>
    <lineage>
        <taxon>Bacteria</taxon>
        <taxon>Pseudomonadati</taxon>
        <taxon>Bacteroidota</taxon>
        <taxon>Saprospiria</taxon>
        <taxon>Saprospirales</taxon>
        <taxon>Lewinellaceae</taxon>
        <taxon>Flavilitoribacter</taxon>
    </lineage>
</organism>
<protein>
    <submittedName>
        <fullName evidence="4">Dehydrogenase</fullName>
    </submittedName>
</protein>
<dbReference type="Pfam" id="PF22725">
    <property type="entry name" value="GFO_IDH_MocA_C3"/>
    <property type="match status" value="1"/>
</dbReference>
<sequence>MQKKIGIGIIGTGSIAGVHVQSVKELENCQLLGLASSSRERAKAAAEKYGVRVYEDYRNLLKNNDIQAVIICTHSGNHLEPTLAAAEAGKHVLVEKPLEVSLKRADQMIDACREAGVKLGCIFQNRFSPDYQRLKEAVTSGALGKLNLGNAYIKWYRAPEYYRTSDWKGTIKGDGGAALINQGIHTIDLLLDIMGDAASVFGKVRTVKHDIEGEDLGVGLVTFQSGALGTIEGSTAITPGYPERLEVFGEKGSVILEAGKIISWQLGDDEPQDEPQTAGNGSGASDPTAIGHALHKAQINDFVEAIRENREPAITGLSGRKSLELILKIYESSKRGKEIKL</sequence>
<dbReference type="Pfam" id="PF01408">
    <property type="entry name" value="GFO_IDH_MocA"/>
    <property type="match status" value="1"/>
</dbReference>
<feature type="compositionally biased region" description="Polar residues" evidence="1">
    <location>
        <begin position="274"/>
        <end position="285"/>
    </location>
</feature>
<dbReference type="OrthoDB" id="9781031at2"/>
<name>A0A2D0ND61_FLAN2</name>
<evidence type="ECO:0000259" key="3">
    <source>
        <dbReference type="Pfam" id="PF22725"/>
    </source>
</evidence>
<dbReference type="InterPro" id="IPR000683">
    <property type="entry name" value="Gfo/Idh/MocA-like_OxRdtase_N"/>
</dbReference>
<evidence type="ECO:0000313" key="4">
    <source>
        <dbReference type="EMBL" id="PHN05713.1"/>
    </source>
</evidence>
<dbReference type="PANTHER" id="PTHR43249">
    <property type="entry name" value="UDP-N-ACETYL-2-AMINO-2-DEOXY-D-GLUCURONATE OXIDASE"/>
    <property type="match status" value="1"/>
</dbReference>
<dbReference type="RefSeq" id="WP_099150804.1">
    <property type="nucleotide sequence ID" value="NZ_PDUD01000020.1"/>
</dbReference>
<dbReference type="Gene3D" id="3.40.50.720">
    <property type="entry name" value="NAD(P)-binding Rossmann-like Domain"/>
    <property type="match status" value="1"/>
</dbReference>
<evidence type="ECO:0000259" key="2">
    <source>
        <dbReference type="Pfam" id="PF01408"/>
    </source>
</evidence>
<dbReference type="Gene3D" id="3.30.360.10">
    <property type="entry name" value="Dihydrodipicolinate Reductase, domain 2"/>
    <property type="match status" value="1"/>
</dbReference>